<dbReference type="PROSITE" id="PS00189">
    <property type="entry name" value="LIPOYL"/>
    <property type="match status" value="1"/>
</dbReference>
<accession>A0A1G7B0E1</accession>
<evidence type="ECO:0000259" key="6">
    <source>
        <dbReference type="PROSITE" id="PS51826"/>
    </source>
</evidence>
<dbReference type="Pfam" id="PF00364">
    <property type="entry name" value="Biotin_lipoyl"/>
    <property type="match status" value="1"/>
</dbReference>
<dbReference type="PRINTS" id="PR00111">
    <property type="entry name" value="ABHYDROLASE"/>
</dbReference>
<keyword evidence="7" id="KW-0808">Transferase</keyword>
<evidence type="ECO:0000256" key="4">
    <source>
        <dbReference type="SAM" id="MobiDB-lite"/>
    </source>
</evidence>
<comment type="similarity">
    <text evidence="2">Belongs to the 2-oxoacid dehydrogenase family.</text>
</comment>
<dbReference type="Gene3D" id="3.40.50.1820">
    <property type="entry name" value="alpha/beta hydrolase"/>
    <property type="match status" value="1"/>
</dbReference>
<proteinExistence type="inferred from homology"/>
<dbReference type="InterPro" id="IPR029058">
    <property type="entry name" value="AB_hydrolase_fold"/>
</dbReference>
<dbReference type="GO" id="GO:0016746">
    <property type="term" value="F:acyltransferase activity"/>
    <property type="evidence" value="ECO:0007669"/>
    <property type="project" value="InterPro"/>
</dbReference>
<dbReference type="RefSeq" id="WP_092784506.1">
    <property type="nucleotide sequence ID" value="NZ_FNAP01000004.1"/>
</dbReference>
<dbReference type="Gene3D" id="2.40.50.100">
    <property type="match status" value="1"/>
</dbReference>
<sequence length="466" mass="48987">MTTPTGTEDGRMATVITVGAAAGAYMDTVVVLEWRVAPGDAVRAGQVVAVVETAKAATEVEAPRDGVLSAILAEVGAEIAIASPLGLIGDDADATLATAIQPAEGATPTAPATPDGTARRADAPRSTSGEAWTDRIIASPAARRHAETVGLDLQAVVGTGPGGRIKVRDVTAALRGRDEVLSELAPDPLPEFVPAAVTEAAHPLAVTRSGPDTGTPILLLHGFAGDVTAWHAIERRLARTHPVVRLDLPCHGRSPRQRFRSFRDFIRPVLDTVDALKAGPMHVVGHSLGGAVALTLAERRPNLVRSLALLSPVGLGTEIDNHVLEGLCRAARPESLTPWLRRLVVDPACISDAYARAAMVAREDPDLRASQRALAASLFPDGTQSINVTPLLRRVTMPIRLVWGRADELVPWRHALAAPGRVALHLLPAVGHLPHLEVPDTVTQIIRDMIVCAGSGNRMADRGGVP</sequence>
<dbReference type="Pfam" id="PF00561">
    <property type="entry name" value="Abhydrolase_1"/>
    <property type="match status" value="1"/>
</dbReference>
<dbReference type="InterPro" id="IPR003016">
    <property type="entry name" value="2-oxoA_DH_lipoyl-BS"/>
</dbReference>
<dbReference type="STRING" id="69960.SAMN05421720_104165"/>
<organism evidence="7 8">
    <name type="scientific">Rhodospira trueperi</name>
    <dbReference type="NCBI Taxonomy" id="69960"/>
    <lineage>
        <taxon>Bacteria</taxon>
        <taxon>Pseudomonadati</taxon>
        <taxon>Pseudomonadota</taxon>
        <taxon>Alphaproteobacteria</taxon>
        <taxon>Rhodospirillales</taxon>
        <taxon>Rhodospirillaceae</taxon>
        <taxon>Rhodospira</taxon>
    </lineage>
</organism>
<dbReference type="AlphaFoldDB" id="A0A1G7B0E1"/>
<dbReference type="SUPFAM" id="SSF47005">
    <property type="entry name" value="Peripheral subunit-binding domain of 2-oxo acid dehydrogenase complex"/>
    <property type="match status" value="1"/>
</dbReference>
<feature type="domain" description="Peripheral subunit-binding (PSBD)" evidence="6">
    <location>
        <begin position="137"/>
        <end position="174"/>
    </location>
</feature>
<keyword evidence="7" id="KW-0670">Pyruvate</keyword>
<feature type="compositionally biased region" description="Low complexity" evidence="4">
    <location>
        <begin position="102"/>
        <end position="116"/>
    </location>
</feature>
<dbReference type="NCBIfam" id="NF011457">
    <property type="entry name" value="PRK14875.1"/>
    <property type="match status" value="1"/>
</dbReference>
<comment type="cofactor">
    <cofactor evidence="1">
        <name>(R)-lipoate</name>
        <dbReference type="ChEBI" id="CHEBI:83088"/>
    </cofactor>
</comment>
<feature type="region of interest" description="Disordered" evidence="4">
    <location>
        <begin position="100"/>
        <end position="130"/>
    </location>
</feature>
<dbReference type="CDD" id="cd06849">
    <property type="entry name" value="lipoyl_domain"/>
    <property type="match status" value="1"/>
</dbReference>
<dbReference type="PROSITE" id="PS51826">
    <property type="entry name" value="PSBD"/>
    <property type="match status" value="1"/>
</dbReference>
<dbReference type="InterPro" id="IPR000089">
    <property type="entry name" value="Biotin_lipoyl"/>
</dbReference>
<dbReference type="Pfam" id="PF02817">
    <property type="entry name" value="E3_binding"/>
    <property type="match status" value="1"/>
</dbReference>
<name>A0A1G7B0E1_9PROT</name>
<dbReference type="InterPro" id="IPR036625">
    <property type="entry name" value="E3-bd_dom_sf"/>
</dbReference>
<dbReference type="SUPFAM" id="SSF51230">
    <property type="entry name" value="Single hybrid motif"/>
    <property type="match status" value="1"/>
</dbReference>
<dbReference type="PROSITE" id="PS50968">
    <property type="entry name" value="BIOTINYL_LIPOYL"/>
    <property type="match status" value="1"/>
</dbReference>
<evidence type="ECO:0000256" key="3">
    <source>
        <dbReference type="ARBA" id="ARBA00022823"/>
    </source>
</evidence>
<dbReference type="Gene3D" id="4.10.320.10">
    <property type="entry name" value="E3-binding domain"/>
    <property type="match status" value="1"/>
</dbReference>
<evidence type="ECO:0000256" key="2">
    <source>
        <dbReference type="ARBA" id="ARBA00007317"/>
    </source>
</evidence>
<keyword evidence="8" id="KW-1185">Reference proteome</keyword>
<protein>
    <submittedName>
        <fullName evidence="7">Pyruvate dehydrogenase E2 component (Dihydrolipoamide acetyltransferase)</fullName>
    </submittedName>
</protein>
<dbReference type="EMBL" id="FNAP01000004">
    <property type="protein sequence ID" value="SDE20390.1"/>
    <property type="molecule type" value="Genomic_DNA"/>
</dbReference>
<evidence type="ECO:0000256" key="1">
    <source>
        <dbReference type="ARBA" id="ARBA00001938"/>
    </source>
</evidence>
<dbReference type="PANTHER" id="PTHR46438:SF11">
    <property type="entry name" value="LIPASE-RELATED"/>
    <property type="match status" value="1"/>
</dbReference>
<dbReference type="OrthoDB" id="9804723at2"/>
<gene>
    <name evidence="7" type="ORF">SAMN05421720_104165</name>
</gene>
<reference evidence="7 8" key="1">
    <citation type="submission" date="2016-10" db="EMBL/GenBank/DDBJ databases">
        <authorList>
            <person name="de Groot N.N."/>
        </authorList>
    </citation>
    <scope>NUCLEOTIDE SEQUENCE [LARGE SCALE GENOMIC DNA]</scope>
    <source>
        <strain evidence="7 8">ATCC 700224</strain>
    </source>
</reference>
<dbReference type="InterPro" id="IPR000073">
    <property type="entry name" value="AB_hydrolase_1"/>
</dbReference>
<feature type="domain" description="Lipoyl-binding" evidence="5">
    <location>
        <begin position="15"/>
        <end position="89"/>
    </location>
</feature>
<evidence type="ECO:0000313" key="8">
    <source>
        <dbReference type="Proteomes" id="UP000199412"/>
    </source>
</evidence>
<keyword evidence="3" id="KW-0450">Lipoyl</keyword>
<dbReference type="PANTHER" id="PTHR46438">
    <property type="entry name" value="ALPHA/BETA-HYDROLASES SUPERFAMILY PROTEIN"/>
    <property type="match status" value="1"/>
</dbReference>
<dbReference type="InterPro" id="IPR011053">
    <property type="entry name" value="Single_hybrid_motif"/>
</dbReference>
<dbReference type="Proteomes" id="UP000199412">
    <property type="component" value="Unassembled WGS sequence"/>
</dbReference>
<dbReference type="SUPFAM" id="SSF53474">
    <property type="entry name" value="alpha/beta-Hydrolases"/>
    <property type="match status" value="1"/>
</dbReference>
<evidence type="ECO:0000259" key="5">
    <source>
        <dbReference type="PROSITE" id="PS50968"/>
    </source>
</evidence>
<evidence type="ECO:0000313" key="7">
    <source>
        <dbReference type="EMBL" id="SDE20390.1"/>
    </source>
</evidence>
<dbReference type="InterPro" id="IPR004167">
    <property type="entry name" value="PSBD"/>
</dbReference>